<dbReference type="OrthoDB" id="9789573at2"/>
<dbReference type="Gene3D" id="3.30.300.20">
    <property type="match status" value="1"/>
</dbReference>
<comment type="caution">
    <text evidence="1">The sequence shown here is derived from an EMBL/GenBank/DDBJ whole genome shotgun (WGS) entry which is preliminary data.</text>
</comment>
<dbReference type="EMBL" id="BHZC01000001">
    <property type="protein sequence ID" value="GCD32459.1"/>
    <property type="molecule type" value="Genomic_DNA"/>
</dbReference>
<evidence type="ECO:0000313" key="1">
    <source>
        <dbReference type="EMBL" id="GCD32459.1"/>
    </source>
</evidence>
<evidence type="ECO:0000313" key="2">
    <source>
        <dbReference type="Proteomes" id="UP000287830"/>
    </source>
</evidence>
<name>A0A7U9KNE7_9ACTN</name>
<dbReference type="GeneID" id="95619268"/>
<dbReference type="Pfam" id="PF02566">
    <property type="entry name" value="OsmC"/>
    <property type="match status" value="1"/>
</dbReference>
<accession>A0A7U9KNE7</accession>
<gene>
    <name evidence="1" type="ORF">OEIGOIKO_00172</name>
</gene>
<reference evidence="1 2" key="1">
    <citation type="submission" date="2018-11" db="EMBL/GenBank/DDBJ databases">
        <title>Whole genome sequence of Streptomyces chrestomyceticus NBRC 13444(T).</title>
        <authorList>
            <person name="Komaki H."/>
            <person name="Tamura T."/>
        </authorList>
    </citation>
    <scope>NUCLEOTIDE SEQUENCE [LARGE SCALE GENOMIC DNA]</scope>
    <source>
        <strain evidence="1 2">NBRC 13444</strain>
    </source>
</reference>
<dbReference type="AlphaFoldDB" id="A0A7U9KNE7"/>
<proteinExistence type="predicted"/>
<evidence type="ECO:0008006" key="3">
    <source>
        <dbReference type="Google" id="ProtNLM"/>
    </source>
</evidence>
<dbReference type="InterPro" id="IPR036102">
    <property type="entry name" value="OsmC/Ohrsf"/>
</dbReference>
<dbReference type="InterPro" id="IPR015946">
    <property type="entry name" value="KH_dom-like_a/b"/>
</dbReference>
<dbReference type="SUPFAM" id="SSF82784">
    <property type="entry name" value="OsmC-like"/>
    <property type="match status" value="1"/>
</dbReference>
<protein>
    <recommendedName>
        <fullName evidence="3">OsmC family protein</fullName>
    </recommendedName>
</protein>
<sequence>MVEAVALPAPWQVRFQAGDNVAVADTLKAGTGGSAGMRPHELLEASLATCMTISARMALADLSITDADVRVRVHLEREEAATRFRYELLLAPELEAHRPAIEERIARSPVRSTLSKPLTFEPA</sequence>
<organism evidence="1 2">
    <name type="scientific">Streptomyces chrestomyceticus JCM 4735</name>
    <dbReference type="NCBI Taxonomy" id="1306181"/>
    <lineage>
        <taxon>Bacteria</taxon>
        <taxon>Bacillati</taxon>
        <taxon>Actinomycetota</taxon>
        <taxon>Actinomycetes</taxon>
        <taxon>Kitasatosporales</taxon>
        <taxon>Streptomycetaceae</taxon>
        <taxon>Streptomyces</taxon>
    </lineage>
</organism>
<dbReference type="Proteomes" id="UP000287830">
    <property type="component" value="Unassembled WGS sequence"/>
</dbReference>
<dbReference type="InterPro" id="IPR003718">
    <property type="entry name" value="OsmC/Ohr_fam"/>
</dbReference>
<dbReference type="RefSeq" id="WP_125042967.1">
    <property type="nucleotide sequence ID" value="NZ_BHZC01000001.1"/>
</dbReference>